<dbReference type="PROSITE" id="PS51192">
    <property type="entry name" value="HELICASE_ATP_BIND_1"/>
    <property type="match status" value="1"/>
</dbReference>
<dbReference type="Proteomes" id="UP000310477">
    <property type="component" value="Unassembled WGS sequence"/>
</dbReference>
<evidence type="ECO:0000259" key="3">
    <source>
        <dbReference type="PROSITE" id="PS51194"/>
    </source>
</evidence>
<dbReference type="InterPro" id="IPR014001">
    <property type="entry name" value="Helicase_ATP-bd"/>
</dbReference>
<dbReference type="InterPro" id="IPR027417">
    <property type="entry name" value="P-loop_NTPase"/>
</dbReference>
<dbReference type="InterPro" id="IPR025202">
    <property type="entry name" value="PLD-like_dom"/>
</dbReference>
<dbReference type="AlphaFoldDB" id="A0A4U1BZP9"/>
<dbReference type="CDD" id="cd18032">
    <property type="entry name" value="DEXHc_RE_I_III_res"/>
    <property type="match status" value="1"/>
</dbReference>
<dbReference type="PANTHER" id="PTHR47962">
    <property type="entry name" value="ATP-DEPENDENT HELICASE LHR-RELATED-RELATED"/>
    <property type="match status" value="1"/>
</dbReference>
<organism evidence="4 5">
    <name type="scientific">Pedobacter cryotolerans</name>
    <dbReference type="NCBI Taxonomy" id="2571270"/>
    <lineage>
        <taxon>Bacteria</taxon>
        <taxon>Pseudomonadati</taxon>
        <taxon>Bacteroidota</taxon>
        <taxon>Sphingobacteriia</taxon>
        <taxon>Sphingobacteriales</taxon>
        <taxon>Sphingobacteriaceae</taxon>
        <taxon>Pedobacter</taxon>
    </lineage>
</organism>
<reference evidence="4 5" key="1">
    <citation type="submission" date="2019-04" db="EMBL/GenBank/DDBJ databases">
        <title>Pedobacter sp. AR-2-6 sp. nov., isolated from Arctic soil.</title>
        <authorList>
            <person name="Dahal R.H."/>
            <person name="Kim D.-U."/>
        </authorList>
    </citation>
    <scope>NUCLEOTIDE SEQUENCE [LARGE SCALE GENOMIC DNA]</scope>
    <source>
        <strain evidence="4 5">AR-2-6</strain>
    </source>
</reference>
<dbReference type="InterPro" id="IPR001736">
    <property type="entry name" value="PLipase_D/transphosphatidylase"/>
</dbReference>
<feature type="domain" description="Helicase C-terminal" evidence="3">
    <location>
        <begin position="548"/>
        <end position="692"/>
    </location>
</feature>
<proteinExistence type="predicted"/>
<accession>A0A4U1BZP9</accession>
<dbReference type="InterPro" id="IPR021835">
    <property type="entry name" value="DUF3427"/>
</dbReference>
<dbReference type="GO" id="GO:0016887">
    <property type="term" value="F:ATP hydrolysis activity"/>
    <property type="evidence" value="ECO:0007669"/>
    <property type="project" value="TreeGrafter"/>
</dbReference>
<comment type="caution">
    <text evidence="4">The sequence shown here is derived from an EMBL/GenBank/DDBJ whole genome shotgun (WGS) entry which is preliminary data.</text>
</comment>
<dbReference type="SMART" id="SM00490">
    <property type="entry name" value="HELICc"/>
    <property type="match status" value="1"/>
</dbReference>
<evidence type="ECO:0000259" key="2">
    <source>
        <dbReference type="PROSITE" id="PS51192"/>
    </source>
</evidence>
<dbReference type="InterPro" id="IPR052511">
    <property type="entry name" value="ATP-dep_Helicase"/>
</dbReference>
<dbReference type="InterPro" id="IPR001650">
    <property type="entry name" value="Helicase_C-like"/>
</dbReference>
<dbReference type="RefSeq" id="WP_136877947.1">
    <property type="nucleotide sequence ID" value="NZ_SWBO01000010.1"/>
</dbReference>
<name>A0A4U1BZP9_9SPHI</name>
<dbReference type="GO" id="GO:0003677">
    <property type="term" value="F:DNA binding"/>
    <property type="evidence" value="ECO:0007669"/>
    <property type="project" value="InterPro"/>
</dbReference>
<dbReference type="PROSITE" id="PS50035">
    <property type="entry name" value="PLD"/>
    <property type="match status" value="1"/>
</dbReference>
<dbReference type="InterPro" id="IPR006935">
    <property type="entry name" value="Helicase/UvrB_N"/>
</dbReference>
<gene>
    <name evidence="4" type="ORF">FA045_15275</name>
</gene>
<dbReference type="PANTHER" id="PTHR47962:SF7">
    <property type="entry name" value="MITOCHONDRIAL ATP-DEPENDENT HELICASE IRC3-RELATED"/>
    <property type="match status" value="1"/>
</dbReference>
<dbReference type="EMBL" id="SWBO01000010">
    <property type="protein sequence ID" value="TKB98023.1"/>
    <property type="molecule type" value="Genomic_DNA"/>
</dbReference>
<feature type="domain" description="PLD phosphodiesterase" evidence="1">
    <location>
        <begin position="217"/>
        <end position="248"/>
    </location>
</feature>
<keyword evidence="5" id="KW-1185">Reference proteome</keyword>
<dbReference type="CDD" id="cd09203">
    <property type="entry name" value="PLDc_N_DEXD_b1"/>
    <property type="match status" value="1"/>
</dbReference>
<dbReference type="SMART" id="SM00487">
    <property type="entry name" value="DEXDc"/>
    <property type="match status" value="1"/>
</dbReference>
<dbReference type="GO" id="GO:0006793">
    <property type="term" value="P:phosphorus metabolic process"/>
    <property type="evidence" value="ECO:0007669"/>
    <property type="project" value="UniProtKB-ARBA"/>
</dbReference>
<dbReference type="Pfam" id="PF00271">
    <property type="entry name" value="Helicase_C"/>
    <property type="match status" value="1"/>
</dbReference>
<dbReference type="CDD" id="cd18799">
    <property type="entry name" value="SF2_C_EcoAI-like"/>
    <property type="match status" value="1"/>
</dbReference>
<dbReference type="Pfam" id="PF13091">
    <property type="entry name" value="PLDc_2"/>
    <property type="match status" value="1"/>
</dbReference>
<feature type="domain" description="Helicase ATP-binding" evidence="2">
    <location>
        <begin position="334"/>
        <end position="489"/>
    </location>
</feature>
<evidence type="ECO:0000313" key="4">
    <source>
        <dbReference type="EMBL" id="TKB98023.1"/>
    </source>
</evidence>
<dbReference type="PROSITE" id="PS51194">
    <property type="entry name" value="HELICASE_CTER"/>
    <property type="match status" value="1"/>
</dbReference>
<dbReference type="Pfam" id="PF11907">
    <property type="entry name" value="DUF3427"/>
    <property type="match status" value="1"/>
</dbReference>
<dbReference type="OrthoDB" id="9759819at2"/>
<evidence type="ECO:0000259" key="1">
    <source>
        <dbReference type="PROSITE" id="PS50035"/>
    </source>
</evidence>
<evidence type="ECO:0000313" key="5">
    <source>
        <dbReference type="Proteomes" id="UP000310477"/>
    </source>
</evidence>
<protein>
    <submittedName>
        <fullName evidence="4">DUF3427 domain-containing protein</fullName>
    </submittedName>
</protein>
<dbReference type="Gene3D" id="3.40.50.300">
    <property type="entry name" value="P-loop containing nucleotide triphosphate hydrolases"/>
    <property type="match status" value="2"/>
</dbReference>
<dbReference type="SUPFAM" id="SSF52540">
    <property type="entry name" value="P-loop containing nucleoside triphosphate hydrolases"/>
    <property type="match status" value="1"/>
</dbReference>
<sequence length="1046" mass="120457">MNEGIYEELVTKLVSLKLDEVNLNTFYVNKATIDKEEAATILSKHLGQTIKTALKTVSGDNQIEVQIEIANKIILFLKQELNKEDFTNDLIEIEGEILKAVFSKVDAHFSDFNLHLKEITPYTRLTHSELFTGGNAGLSLESELKKEILSSNQIDLLVSFIKFKGIIILERELKEFTKRGGQLRVITTTYMGASDYKAIQLLSKLDNTQVKISYNSGNERLHAKAYLFKRKTGFHTGYIGSSNFSRSALTDGLEWNLKITTKEVSHIIDKFQKTFDSYWQSDDFELFDDNLHKDKLITSLNQGRTNKIGNLNVSFFEIKPFPFQSEILEKLDVERTLHNRHRNLIVAATGTGKTIISAFDYKRFKSQNKNAKLLFLAHRKEILIQSIIAFRGILRDNNFGELWVDGIIPDNFEYVFASVQTLNNRLQELNQSPEFYDYIVIDECHHLTAGSYRNIINYFKPKVLLGLTATPERMDGGDIQEDFHNRIAAEIRLPEALNRKLLSPFQYFGITDSIDLSKVSWDKGRYVASELTSLYTANNRRVREIIDALDKYTKDINYVCALGFCVTMEHAKFMAEKFSLAGLKADYLTSANNENRNEVRSKLLKKEINYLFVVDIFNEGVDIPEIDTVLFLRPTESLTIFLQQLGRGLRLADNKECLTVLDFVGNSRPEYNFENKFRALIGKTATTVKKEIEDNFPHLPLGCSIILEKKAKQIILENITVATSLNRNQLIKKIQNFQHQTTLDLNLKNFVEFHNIPLQTIYKRGGWKRLCEEAGKIENFEQINEKQIISAIGNKWFSSASISYFQFILRLAERNFQFSIKDLNEIETKMLLMLHYDIWYKAGGFTSLESSIKAIGSNKVLVEEIIEVLELLIDRIDFKEIHIDLPYNQPLKVHSRYTRDQIFAAFDKSTFEKKATILEGVAENKSLNTELLFINLIKSEENFSPTTMYDDYAIDEKLFHWQSQNSAAPHTSKGISYINHQVNSKKILLFVREKNEDEYGNTMGYVFVGEAKLKEHYGAKPMNIKWELQEPLPNYLWKDAAKLRIG</sequence>
<dbReference type="GO" id="GO:0005524">
    <property type="term" value="F:ATP binding"/>
    <property type="evidence" value="ECO:0007669"/>
    <property type="project" value="InterPro"/>
</dbReference>
<dbReference type="Pfam" id="PF04851">
    <property type="entry name" value="ResIII"/>
    <property type="match status" value="1"/>
</dbReference>
<dbReference type="SUPFAM" id="SSF56024">
    <property type="entry name" value="Phospholipase D/nuclease"/>
    <property type="match status" value="1"/>
</dbReference>
<dbReference type="Gene3D" id="3.30.870.10">
    <property type="entry name" value="Endonuclease Chain A"/>
    <property type="match status" value="1"/>
</dbReference>